<evidence type="ECO:0000313" key="3">
    <source>
        <dbReference type="Proteomes" id="UP000033311"/>
    </source>
</evidence>
<reference evidence="2 3" key="1">
    <citation type="journal article" date="2015" name="ISME J.">
        <title>The diversity and host interactions of Propionibacterium acnes bacteriophages on human skin.</title>
        <authorList>
            <person name="Liu J."/>
            <person name="Yan R."/>
            <person name="Zhong Q."/>
            <person name="Ngo S."/>
            <person name="Bangayan N.J."/>
            <person name="Nguyen L."/>
            <person name="Lui T."/>
            <person name="Liu M."/>
            <person name="Erfe M.C."/>
            <person name="Craft N."/>
            <person name="Tomida S."/>
            <person name="Li H."/>
        </authorList>
    </citation>
    <scope>NUCLEOTIDE SEQUENCE [LARGE SCALE GENOMIC DNA]</scope>
    <source>
        <strain evidence="2">PHL055N00</strain>
    </source>
</reference>
<evidence type="ECO:0000313" key="2">
    <source>
        <dbReference type="EMBL" id="AII28805.1"/>
    </source>
</evidence>
<dbReference type="KEGG" id="vg:24657219"/>
<accession>A0A0E3DJN4</accession>
<dbReference type="OrthoDB" id="27236at10239"/>
<gene>
    <name evidence="2" type="ORF">PHL055N00_44</name>
</gene>
<dbReference type="GeneID" id="24657219"/>
<evidence type="ECO:0000256" key="1">
    <source>
        <dbReference type="SAM" id="MobiDB-lite"/>
    </source>
</evidence>
<proteinExistence type="predicted"/>
<dbReference type="EMBL" id="KJ578762">
    <property type="protein sequence ID" value="AII28805.1"/>
    <property type="molecule type" value="Genomic_DNA"/>
</dbReference>
<dbReference type="RefSeq" id="YP_009153248.1">
    <property type="nucleotide sequence ID" value="NC_027400.1"/>
</dbReference>
<name>A0A0E3DJN4_9CAUD</name>
<feature type="region of interest" description="Disordered" evidence="1">
    <location>
        <begin position="1"/>
        <end position="49"/>
    </location>
</feature>
<organism evidence="2 3">
    <name type="scientific">Propionibacterium phage PHL055N00</name>
    <dbReference type="NCBI Taxonomy" id="1500802"/>
    <lineage>
        <taxon>Viruses</taxon>
        <taxon>Duplodnaviria</taxon>
        <taxon>Heunggongvirae</taxon>
        <taxon>Uroviricota</taxon>
        <taxon>Caudoviricetes</taxon>
        <taxon>Pahexavirus</taxon>
        <taxon>Pahexavirus PHL117M00</taxon>
    </lineage>
</organism>
<sequence>MIFFTPMGVVEKTNTPAQTEHPLKRTKQPPESIGRARVEYSYPQRFPGC</sequence>
<dbReference type="Proteomes" id="UP000033311">
    <property type="component" value="Segment"/>
</dbReference>
<protein>
    <submittedName>
        <fullName evidence="2">Uncharacterized protein</fullName>
    </submittedName>
</protein>